<dbReference type="Gene3D" id="3.30.750.24">
    <property type="entry name" value="STAS domain"/>
    <property type="match status" value="1"/>
</dbReference>
<organism evidence="2 3">
    <name type="scientific">Mangrovihabitans endophyticus</name>
    <dbReference type="NCBI Taxonomy" id="1751298"/>
    <lineage>
        <taxon>Bacteria</taxon>
        <taxon>Bacillati</taxon>
        <taxon>Actinomycetota</taxon>
        <taxon>Actinomycetes</taxon>
        <taxon>Micromonosporales</taxon>
        <taxon>Micromonosporaceae</taxon>
        <taxon>Mangrovihabitans</taxon>
    </lineage>
</organism>
<gene>
    <name evidence="2" type="ORF">GCM10012284_58450</name>
</gene>
<dbReference type="InterPro" id="IPR036513">
    <property type="entry name" value="STAS_dom_sf"/>
</dbReference>
<evidence type="ECO:0000313" key="3">
    <source>
        <dbReference type="Proteomes" id="UP000656042"/>
    </source>
</evidence>
<proteinExistence type="predicted"/>
<name>A0A8J3FSR0_9ACTN</name>
<dbReference type="EMBL" id="BMMX01000050">
    <property type="protein sequence ID" value="GGL16114.1"/>
    <property type="molecule type" value="Genomic_DNA"/>
</dbReference>
<reference evidence="2" key="2">
    <citation type="submission" date="2020-09" db="EMBL/GenBank/DDBJ databases">
        <authorList>
            <person name="Sun Q."/>
            <person name="Zhou Y."/>
        </authorList>
    </citation>
    <scope>NUCLEOTIDE SEQUENCE</scope>
    <source>
        <strain evidence="2">CGMCC 4.7299</strain>
    </source>
</reference>
<dbReference type="Pfam" id="PF13466">
    <property type="entry name" value="STAS_2"/>
    <property type="match status" value="1"/>
</dbReference>
<protein>
    <recommendedName>
        <fullName evidence="1">STAS domain-containing protein</fullName>
    </recommendedName>
</protein>
<dbReference type="InterPro" id="IPR058548">
    <property type="entry name" value="MlaB-like_STAS"/>
</dbReference>
<reference evidence="2" key="1">
    <citation type="journal article" date="2014" name="Int. J. Syst. Evol. Microbiol.">
        <title>Complete genome sequence of Corynebacterium casei LMG S-19264T (=DSM 44701T), isolated from a smear-ripened cheese.</title>
        <authorList>
            <consortium name="US DOE Joint Genome Institute (JGI-PGF)"/>
            <person name="Walter F."/>
            <person name="Albersmeier A."/>
            <person name="Kalinowski J."/>
            <person name="Ruckert C."/>
        </authorList>
    </citation>
    <scope>NUCLEOTIDE SEQUENCE</scope>
    <source>
        <strain evidence="2">CGMCC 4.7299</strain>
    </source>
</reference>
<sequence length="109" mass="11506">MTGQHFAIDIGEGVDSESEAVTRLRLRGEFDLAAHDTLRAALTDQGSAKIIVIDLAEVSLIDAATVSLLFEARVTATGPGRTLQVVGAFGVVHRVLEILDPSHVLRCGG</sequence>
<accession>A0A8J3FSR0</accession>
<keyword evidence="3" id="KW-1185">Reference proteome</keyword>
<dbReference type="RefSeq" id="WP_189082557.1">
    <property type="nucleotide sequence ID" value="NZ_BMMX01000050.1"/>
</dbReference>
<dbReference type="Proteomes" id="UP000656042">
    <property type="component" value="Unassembled WGS sequence"/>
</dbReference>
<evidence type="ECO:0000259" key="1">
    <source>
        <dbReference type="PROSITE" id="PS50801"/>
    </source>
</evidence>
<dbReference type="AlphaFoldDB" id="A0A8J3FSR0"/>
<dbReference type="PROSITE" id="PS50801">
    <property type="entry name" value="STAS"/>
    <property type="match status" value="1"/>
</dbReference>
<dbReference type="CDD" id="cd07043">
    <property type="entry name" value="STAS_anti-anti-sigma_factors"/>
    <property type="match status" value="1"/>
</dbReference>
<dbReference type="InterPro" id="IPR002645">
    <property type="entry name" value="STAS_dom"/>
</dbReference>
<comment type="caution">
    <text evidence="2">The sequence shown here is derived from an EMBL/GenBank/DDBJ whole genome shotgun (WGS) entry which is preliminary data.</text>
</comment>
<evidence type="ECO:0000313" key="2">
    <source>
        <dbReference type="EMBL" id="GGL16114.1"/>
    </source>
</evidence>
<dbReference type="SUPFAM" id="SSF52091">
    <property type="entry name" value="SpoIIaa-like"/>
    <property type="match status" value="1"/>
</dbReference>
<feature type="domain" description="STAS" evidence="1">
    <location>
        <begin position="19"/>
        <end position="109"/>
    </location>
</feature>